<dbReference type="InterPro" id="IPR036291">
    <property type="entry name" value="NAD(P)-bd_dom_sf"/>
</dbReference>
<dbReference type="Pfam" id="PF13460">
    <property type="entry name" value="NAD_binding_10"/>
    <property type="match status" value="1"/>
</dbReference>
<evidence type="ECO:0000313" key="3">
    <source>
        <dbReference type="Proteomes" id="UP000198877"/>
    </source>
</evidence>
<dbReference type="GO" id="GO:0004029">
    <property type="term" value="F:aldehyde dehydrogenase (NAD+) activity"/>
    <property type="evidence" value="ECO:0007669"/>
    <property type="project" value="TreeGrafter"/>
</dbReference>
<name>A0A1I6I254_9MICO</name>
<reference evidence="3" key="1">
    <citation type="submission" date="2016-10" db="EMBL/GenBank/DDBJ databases">
        <authorList>
            <person name="Varghese N."/>
            <person name="Submissions S."/>
        </authorList>
    </citation>
    <scope>NUCLEOTIDE SEQUENCE [LARGE SCALE GENOMIC DNA]</scope>
    <source>
        <strain evidence="3">CL127</strain>
    </source>
</reference>
<dbReference type="GO" id="GO:0005737">
    <property type="term" value="C:cytoplasm"/>
    <property type="evidence" value="ECO:0007669"/>
    <property type="project" value="TreeGrafter"/>
</dbReference>
<dbReference type="AlphaFoldDB" id="A0A1I6I254"/>
<proteinExistence type="predicted"/>
<dbReference type="PANTHER" id="PTHR48079">
    <property type="entry name" value="PROTEIN YEEZ"/>
    <property type="match status" value="1"/>
</dbReference>
<evidence type="ECO:0000313" key="2">
    <source>
        <dbReference type="EMBL" id="SFR60744.1"/>
    </source>
</evidence>
<dbReference type="SUPFAM" id="SSF51735">
    <property type="entry name" value="NAD(P)-binding Rossmann-fold domains"/>
    <property type="match status" value="1"/>
</dbReference>
<accession>A0A1I6I254</accession>
<organism evidence="2 3">
    <name type="scientific">Microbacterium azadirachtae</name>
    <dbReference type="NCBI Taxonomy" id="582680"/>
    <lineage>
        <taxon>Bacteria</taxon>
        <taxon>Bacillati</taxon>
        <taxon>Actinomycetota</taxon>
        <taxon>Actinomycetes</taxon>
        <taxon>Micrococcales</taxon>
        <taxon>Microbacteriaceae</taxon>
        <taxon>Microbacterium</taxon>
    </lineage>
</organism>
<feature type="domain" description="NAD(P)-binding" evidence="1">
    <location>
        <begin position="7"/>
        <end position="86"/>
    </location>
</feature>
<dbReference type="InterPro" id="IPR051783">
    <property type="entry name" value="NAD(P)-dependent_oxidoreduct"/>
</dbReference>
<dbReference type="EMBL" id="FOYR01000002">
    <property type="protein sequence ID" value="SFR60744.1"/>
    <property type="molecule type" value="Genomic_DNA"/>
</dbReference>
<dbReference type="Proteomes" id="UP000198877">
    <property type="component" value="Unassembled WGS sequence"/>
</dbReference>
<evidence type="ECO:0000259" key="1">
    <source>
        <dbReference type="Pfam" id="PF13460"/>
    </source>
</evidence>
<sequence length="291" mass="29461">MKVLLTGATGYIGSSVLSRLLAEGHEVTALVRDAAKARTVEEAGARGLVGDVTDAVLVAEAASAADGVIHTASTPEGDAAFIDAVLGAFGGSGKPFVHTGGIWSYGTSSDITEQSPLDRPALTAWRGAGEARVLGAAGVRGAVVAPALVYGRGGGLIRLLTDETDGGVRLIGDGSQHWTTVDVDDLAALYVLALEKGRAGATYIGASGQNPTVRELGEAVAAGYDVAEGVRPESADDTRARLGEAFADALLLDEQASGATARTELGWAPVARPLVEQLAAGEYLGEGVAAR</sequence>
<gene>
    <name evidence="2" type="ORF">SAMN04488591_2349</name>
</gene>
<dbReference type="InterPro" id="IPR016040">
    <property type="entry name" value="NAD(P)-bd_dom"/>
</dbReference>
<protein>
    <submittedName>
        <fullName evidence="2">Nucleoside-diphosphate-sugar epimerase</fullName>
    </submittedName>
</protein>
<dbReference type="Gene3D" id="3.40.50.720">
    <property type="entry name" value="NAD(P)-binding Rossmann-like Domain"/>
    <property type="match status" value="1"/>
</dbReference>
<dbReference type="PANTHER" id="PTHR48079:SF6">
    <property type="entry name" value="NAD(P)-BINDING DOMAIN-CONTAINING PROTEIN-RELATED"/>
    <property type="match status" value="1"/>
</dbReference>
<dbReference type="RefSeq" id="WP_091739171.1">
    <property type="nucleotide sequence ID" value="NZ_FOYR01000002.1"/>
</dbReference>